<dbReference type="PANTHER" id="PTHR42339:SF1">
    <property type="entry name" value="HISTONE H1"/>
    <property type="match status" value="1"/>
</dbReference>
<reference evidence="3" key="1">
    <citation type="journal article" date="2022" name="Microb. Genom.">
        <title>A global pangenome for the wheat fungal pathogen Pyrenophora tritici-repentis and prediction of effector protein structural homology.</title>
        <authorList>
            <person name="Moolhuijzen P.M."/>
            <person name="See P.T."/>
            <person name="Shi G."/>
            <person name="Powell H.R."/>
            <person name="Cockram J."/>
            <person name="Jorgensen L.N."/>
            <person name="Benslimane H."/>
            <person name="Strelkov S.E."/>
            <person name="Turner J."/>
            <person name="Liu Z."/>
            <person name="Moffat C.S."/>
        </authorList>
    </citation>
    <scope>NUCLEOTIDE SEQUENCE [LARGE SCALE GENOMIC DNA]</scope>
</reference>
<dbReference type="Pfam" id="PF24852">
    <property type="entry name" value="DUF7726"/>
    <property type="match status" value="2"/>
</dbReference>
<comment type="caution">
    <text evidence="2">The sequence shown here is derived from an EMBL/GenBank/DDBJ whole genome shotgun (WGS) entry which is preliminary data.</text>
</comment>
<protein>
    <recommendedName>
        <fullName evidence="1">DUF7726 domain-containing protein</fullName>
    </recommendedName>
</protein>
<name>A0A922NRY6_9PLEO</name>
<dbReference type="OrthoDB" id="2592504at2759"/>
<accession>A0A922NRY6</accession>
<feature type="domain" description="DUF7726" evidence="1">
    <location>
        <begin position="32"/>
        <end position="102"/>
    </location>
</feature>
<evidence type="ECO:0000313" key="3">
    <source>
        <dbReference type="Proteomes" id="UP000249757"/>
    </source>
</evidence>
<dbReference type="InterPro" id="IPR056143">
    <property type="entry name" value="DUF7726"/>
</dbReference>
<dbReference type="EMBL" id="NRDI02000001">
    <property type="protein sequence ID" value="KAI1519909.1"/>
    <property type="molecule type" value="Genomic_DNA"/>
</dbReference>
<dbReference type="AlphaFoldDB" id="A0A922NRY6"/>
<dbReference type="OMA" id="DIEHGAN"/>
<organism evidence="2 3">
    <name type="scientific">Pyrenophora tritici-repentis</name>
    <dbReference type="NCBI Taxonomy" id="45151"/>
    <lineage>
        <taxon>Eukaryota</taxon>
        <taxon>Fungi</taxon>
        <taxon>Dikarya</taxon>
        <taxon>Ascomycota</taxon>
        <taxon>Pezizomycotina</taxon>
        <taxon>Dothideomycetes</taxon>
        <taxon>Pleosporomycetidae</taxon>
        <taxon>Pleosporales</taxon>
        <taxon>Pleosporineae</taxon>
        <taxon>Pleosporaceae</taxon>
        <taxon>Pyrenophora</taxon>
    </lineage>
</organism>
<dbReference type="Proteomes" id="UP000249757">
    <property type="component" value="Unassembled WGS sequence"/>
</dbReference>
<gene>
    <name evidence="2" type="ORF">Ptr86124_000277</name>
</gene>
<keyword evidence="3" id="KW-1185">Reference proteome</keyword>
<evidence type="ECO:0000259" key="1">
    <source>
        <dbReference type="Pfam" id="PF24852"/>
    </source>
</evidence>
<evidence type="ECO:0000313" key="2">
    <source>
        <dbReference type="EMBL" id="KAI1519909.1"/>
    </source>
</evidence>
<proteinExistence type="predicted"/>
<sequence>MTKRTSDQFMQTNPYEDEFEVLGYEGDAPVVVVDDCDTVRRKIRALIDNGEMKVGEFQKAIDVLPTTYSRFMSQNGKTKGEQSSVYLAAWKFFKQREMMGIKTVPNKKVKKAGEGDGPPPVDDVELEGETEDKVPVYDTCDDVRRKINAHLKKPGVTQASFLRAASASFHTTEKKLAARSLSTFRSKHGAYEGNMSDIFYGAYVYFEKLRIKEKKPKSKKREEMEEIHAERGGLLRDRAMDRVITLVSDHWHYDAYARTVLNGQTFG</sequence>
<feature type="domain" description="DUF7726" evidence="1">
    <location>
        <begin position="134"/>
        <end position="214"/>
    </location>
</feature>
<dbReference type="PANTHER" id="PTHR42339">
    <property type="entry name" value="HISTONE H1"/>
    <property type="match status" value="1"/>
</dbReference>